<evidence type="ECO:0000259" key="6">
    <source>
        <dbReference type="PROSITE" id="PS50923"/>
    </source>
</evidence>
<dbReference type="InterPro" id="IPR035976">
    <property type="entry name" value="Sushi/SCR/CCP_sf"/>
</dbReference>
<evidence type="ECO:0000313" key="7">
    <source>
        <dbReference type="EMBL" id="CAH1800917.1"/>
    </source>
</evidence>
<dbReference type="PROSITE" id="PS50923">
    <property type="entry name" value="SUSHI"/>
    <property type="match status" value="6"/>
</dbReference>
<feature type="domain" description="Sushi" evidence="6">
    <location>
        <begin position="323"/>
        <end position="384"/>
    </location>
</feature>
<keyword evidence="8" id="KW-1185">Reference proteome</keyword>
<dbReference type="InterPro" id="IPR007110">
    <property type="entry name" value="Ig-like_dom"/>
</dbReference>
<dbReference type="AlphaFoldDB" id="A0A8S4Q4X8"/>
<feature type="domain" description="Sushi" evidence="6">
    <location>
        <begin position="181"/>
        <end position="243"/>
    </location>
</feature>
<keyword evidence="4" id="KW-0768">Sushi</keyword>
<evidence type="ECO:0000256" key="2">
    <source>
        <dbReference type="ARBA" id="ARBA00022737"/>
    </source>
</evidence>
<feature type="disulfide bond" evidence="4">
    <location>
        <begin position="121"/>
        <end position="164"/>
    </location>
</feature>
<dbReference type="InterPro" id="IPR051277">
    <property type="entry name" value="SEZ6_CSMD_C4BPB_Regulators"/>
</dbReference>
<name>A0A8S4Q4X8_OWEFU</name>
<proteinExistence type="predicted"/>
<feature type="non-terminal residue" evidence="7">
    <location>
        <position position="585"/>
    </location>
</feature>
<dbReference type="PROSITE" id="PS50835">
    <property type="entry name" value="IG_LIKE"/>
    <property type="match status" value="1"/>
</dbReference>
<sequence length="585" mass="64768">LCSRISASLQYGNIEPKCSKRGCSEMTIKCFSCHRLVGPKKIKCIRGQWSPLRSACIPIFCERPKSGANTKTSSNSTKCGTEIKVECAAGYGPSQTSKMLCKPSKKWKGQPLTCSRTGGTCSDLTIPDNALLVAGRLRKNKEGDTVTFQCNKHYKAFGKLILLCLHGGQWSGLPMTCKFGGRCQDISLGDNTGLEVIEGKTSNNIYDDRIRFRCRIGLMLTGHSEIKCRWDRTWTQDTPTCIEPNNTHCPALSSPEHGFVAEGKTTNNKLGDTVTFACNKGYTLDGTATLTCFKRYSLDLPGNFTDGLVWDIAMPVCRISNTGDCPDLVLPKYGDLIGASRLTGNEVGDRISGKCRKPYLKHGGRILECLRNGIWSKPMFRCYASNVTCPDVILERESMLVVLRGKLVGNGFYDRIIFGCKPGYKIIDNYYYMVCNKTGGWSQQIPVCTDCTKPCPPGKILDERCTTCICPFINIFVYNTKMVPIDGVTVSRAKQLEDEELGQTKNGLININACPSDKLVFKKTKYVDTNIVVESDRTKPISVIMESMEPPEIVEHPQDAYAIVGDSVNFTCRAIGKPKPETFLW</sequence>
<feature type="disulfide bond" evidence="4">
    <location>
        <begin position="87"/>
        <end position="114"/>
    </location>
</feature>
<reference evidence="7" key="1">
    <citation type="submission" date="2022-03" db="EMBL/GenBank/DDBJ databases">
        <authorList>
            <person name="Martin C."/>
        </authorList>
    </citation>
    <scope>NUCLEOTIDE SEQUENCE</scope>
</reference>
<feature type="domain" description="Sushi" evidence="6">
    <location>
        <begin position="387"/>
        <end position="450"/>
    </location>
</feature>
<evidence type="ECO:0000256" key="1">
    <source>
        <dbReference type="ARBA" id="ARBA00022729"/>
    </source>
</evidence>
<evidence type="ECO:0000256" key="3">
    <source>
        <dbReference type="ARBA" id="ARBA00023157"/>
    </source>
</evidence>
<dbReference type="OrthoDB" id="10069199at2759"/>
<keyword evidence="2" id="KW-0677">Repeat</keyword>
<dbReference type="Pfam" id="PF00084">
    <property type="entry name" value="Sushi"/>
    <property type="match status" value="6"/>
</dbReference>
<dbReference type="InterPro" id="IPR000436">
    <property type="entry name" value="Sushi_SCR_CCP_dom"/>
</dbReference>
<dbReference type="SUPFAM" id="SSF48726">
    <property type="entry name" value="Immunoglobulin"/>
    <property type="match status" value="1"/>
</dbReference>
<organism evidence="7 8">
    <name type="scientific">Owenia fusiformis</name>
    <name type="common">Polychaete worm</name>
    <dbReference type="NCBI Taxonomy" id="6347"/>
    <lineage>
        <taxon>Eukaryota</taxon>
        <taxon>Metazoa</taxon>
        <taxon>Spiralia</taxon>
        <taxon>Lophotrochozoa</taxon>
        <taxon>Annelida</taxon>
        <taxon>Polychaeta</taxon>
        <taxon>Sedentaria</taxon>
        <taxon>Canalipalpata</taxon>
        <taxon>Sabellida</taxon>
        <taxon>Oweniida</taxon>
        <taxon>Oweniidae</taxon>
        <taxon>Owenia</taxon>
    </lineage>
</organism>
<feature type="disulfide bond" evidence="4">
    <location>
        <begin position="150"/>
        <end position="177"/>
    </location>
</feature>
<feature type="domain" description="Ig-like" evidence="5">
    <location>
        <begin position="551"/>
        <end position="585"/>
    </location>
</feature>
<dbReference type="CDD" id="cd00033">
    <property type="entry name" value="CCP"/>
    <property type="match status" value="5"/>
</dbReference>
<evidence type="ECO:0008006" key="9">
    <source>
        <dbReference type="Google" id="ProtNLM"/>
    </source>
</evidence>
<gene>
    <name evidence="7" type="ORF">OFUS_LOCUS24753</name>
</gene>
<protein>
    <recommendedName>
        <fullName evidence="9">Sushi, von Willebrand factor type A, EGF and pentraxin domain-containing protein 1</fullName>
    </recommendedName>
</protein>
<dbReference type="Proteomes" id="UP000749559">
    <property type="component" value="Unassembled WGS sequence"/>
</dbReference>
<dbReference type="EMBL" id="CAIIXF020000012">
    <property type="protein sequence ID" value="CAH1800917.1"/>
    <property type="molecule type" value="Genomic_DNA"/>
</dbReference>
<dbReference type="SMART" id="SM00032">
    <property type="entry name" value="CCP"/>
    <property type="match status" value="7"/>
</dbReference>
<feature type="disulfide bond" evidence="4">
    <location>
        <begin position="214"/>
        <end position="241"/>
    </location>
</feature>
<feature type="domain" description="Sushi" evidence="6">
    <location>
        <begin position="247"/>
        <end position="319"/>
    </location>
</feature>
<comment type="caution">
    <text evidence="7">The sequence shown here is derived from an EMBL/GenBank/DDBJ whole genome shotgun (WGS) entry which is preliminary data.</text>
</comment>
<accession>A0A8S4Q4X8</accession>
<feature type="disulfide bond" evidence="4">
    <location>
        <begin position="355"/>
        <end position="382"/>
    </location>
</feature>
<dbReference type="PANTHER" id="PTHR45656">
    <property type="entry name" value="PROTEIN CBR-CLEC-78"/>
    <property type="match status" value="1"/>
</dbReference>
<dbReference type="SUPFAM" id="SSF57535">
    <property type="entry name" value="Complement control module/SCR domain"/>
    <property type="match status" value="6"/>
</dbReference>
<dbReference type="InterPro" id="IPR036179">
    <property type="entry name" value="Ig-like_dom_sf"/>
</dbReference>
<comment type="caution">
    <text evidence="4">Lacks conserved residue(s) required for the propagation of feature annotation.</text>
</comment>
<dbReference type="Gene3D" id="2.60.40.10">
    <property type="entry name" value="Immunoglobulins"/>
    <property type="match status" value="1"/>
</dbReference>
<keyword evidence="1" id="KW-0732">Signal</keyword>
<evidence type="ECO:0000256" key="4">
    <source>
        <dbReference type="PROSITE-ProRule" id="PRU00302"/>
    </source>
</evidence>
<evidence type="ECO:0000259" key="5">
    <source>
        <dbReference type="PROSITE" id="PS50835"/>
    </source>
</evidence>
<evidence type="ECO:0000313" key="8">
    <source>
        <dbReference type="Proteomes" id="UP000749559"/>
    </source>
</evidence>
<feature type="disulfide bond" evidence="4">
    <location>
        <begin position="249"/>
        <end position="292"/>
    </location>
</feature>
<feature type="domain" description="Sushi" evidence="6">
    <location>
        <begin position="119"/>
        <end position="179"/>
    </location>
</feature>
<feature type="domain" description="Sushi" evidence="6">
    <location>
        <begin position="59"/>
        <end position="116"/>
    </location>
</feature>
<keyword evidence="3 4" id="KW-1015">Disulfide bond</keyword>
<dbReference type="Gene3D" id="2.10.70.10">
    <property type="entry name" value="Complement Module, domain 1"/>
    <property type="match status" value="6"/>
</dbReference>
<dbReference type="PANTHER" id="PTHR45656:SF4">
    <property type="entry name" value="PROTEIN CBR-CLEC-78"/>
    <property type="match status" value="1"/>
</dbReference>
<dbReference type="InterPro" id="IPR013783">
    <property type="entry name" value="Ig-like_fold"/>
</dbReference>